<dbReference type="EMBL" id="BLXT01004787">
    <property type="protein sequence ID" value="GFO17370.1"/>
    <property type="molecule type" value="Genomic_DNA"/>
</dbReference>
<gene>
    <name evidence="1" type="ORF">PoB_004387500</name>
</gene>
<dbReference type="Proteomes" id="UP000735302">
    <property type="component" value="Unassembled WGS sequence"/>
</dbReference>
<comment type="caution">
    <text evidence="1">The sequence shown here is derived from an EMBL/GenBank/DDBJ whole genome shotgun (WGS) entry which is preliminary data.</text>
</comment>
<name>A0AAV4BE38_9GAST</name>
<protein>
    <recommendedName>
        <fullName evidence="3">Transposase</fullName>
    </recommendedName>
</protein>
<proteinExistence type="predicted"/>
<evidence type="ECO:0008006" key="3">
    <source>
        <dbReference type="Google" id="ProtNLM"/>
    </source>
</evidence>
<reference evidence="1 2" key="1">
    <citation type="journal article" date="2021" name="Elife">
        <title>Chloroplast acquisition without the gene transfer in kleptoplastic sea slugs, Plakobranchus ocellatus.</title>
        <authorList>
            <person name="Maeda T."/>
            <person name="Takahashi S."/>
            <person name="Yoshida T."/>
            <person name="Shimamura S."/>
            <person name="Takaki Y."/>
            <person name="Nagai Y."/>
            <person name="Toyoda A."/>
            <person name="Suzuki Y."/>
            <person name="Arimoto A."/>
            <person name="Ishii H."/>
            <person name="Satoh N."/>
            <person name="Nishiyama T."/>
            <person name="Hasebe M."/>
            <person name="Maruyama T."/>
            <person name="Minagawa J."/>
            <person name="Obokata J."/>
            <person name="Shigenobu S."/>
        </authorList>
    </citation>
    <scope>NUCLEOTIDE SEQUENCE [LARGE SCALE GENOMIC DNA]</scope>
</reference>
<keyword evidence="2" id="KW-1185">Reference proteome</keyword>
<evidence type="ECO:0000313" key="1">
    <source>
        <dbReference type="EMBL" id="GFO17370.1"/>
    </source>
</evidence>
<accession>A0AAV4BE38</accession>
<organism evidence="1 2">
    <name type="scientific">Plakobranchus ocellatus</name>
    <dbReference type="NCBI Taxonomy" id="259542"/>
    <lineage>
        <taxon>Eukaryota</taxon>
        <taxon>Metazoa</taxon>
        <taxon>Spiralia</taxon>
        <taxon>Lophotrochozoa</taxon>
        <taxon>Mollusca</taxon>
        <taxon>Gastropoda</taxon>
        <taxon>Heterobranchia</taxon>
        <taxon>Euthyneura</taxon>
        <taxon>Panpulmonata</taxon>
        <taxon>Sacoglossa</taxon>
        <taxon>Placobranchoidea</taxon>
        <taxon>Plakobranchidae</taxon>
        <taxon>Plakobranchus</taxon>
    </lineage>
</organism>
<dbReference type="AlphaFoldDB" id="A0AAV4BE38"/>
<sequence length="90" mass="10502">MIHNPLDRKLLCEHVYPLHKMRRCHLGATQNMNKSPHNSIWSKCIKTRFCTRRTVHLHTVAAIAELNARLVWTHDTLMRLYGLTTGQDVT</sequence>
<evidence type="ECO:0000313" key="2">
    <source>
        <dbReference type="Proteomes" id="UP000735302"/>
    </source>
</evidence>